<feature type="transmembrane region" description="Helical" evidence="1">
    <location>
        <begin position="173"/>
        <end position="197"/>
    </location>
</feature>
<feature type="transmembrane region" description="Helical" evidence="1">
    <location>
        <begin position="147"/>
        <end position="167"/>
    </location>
</feature>
<protein>
    <recommendedName>
        <fullName evidence="4">ABC-2 family transporter protein</fullName>
    </recommendedName>
</protein>
<name>A0A448HID4_9ACTO</name>
<gene>
    <name evidence="2" type="ORF">NCTC11636_01935</name>
</gene>
<feature type="transmembrane region" description="Helical" evidence="1">
    <location>
        <begin position="92"/>
        <end position="113"/>
    </location>
</feature>
<keyword evidence="1" id="KW-0812">Transmembrane</keyword>
<feature type="transmembrane region" description="Helical" evidence="1">
    <location>
        <begin position="119"/>
        <end position="140"/>
    </location>
</feature>
<keyword evidence="1" id="KW-1133">Transmembrane helix</keyword>
<dbReference type="Proteomes" id="UP000266895">
    <property type="component" value="Chromosome"/>
</dbReference>
<reference evidence="2 3" key="1">
    <citation type="submission" date="2018-12" db="EMBL/GenBank/DDBJ databases">
        <authorList>
            <consortium name="Pathogen Informatics"/>
        </authorList>
    </citation>
    <scope>NUCLEOTIDE SEQUENCE [LARGE SCALE GENOMIC DNA]</scope>
    <source>
        <strain evidence="2 3">NCTC11636</strain>
    </source>
</reference>
<evidence type="ECO:0000256" key="1">
    <source>
        <dbReference type="SAM" id="Phobius"/>
    </source>
</evidence>
<keyword evidence="1" id="KW-0472">Membrane</keyword>
<dbReference type="AlphaFoldDB" id="A0A448HID4"/>
<sequence length="202" mass="20843">MLHSGADAGLRLALRLDLLVLRGPHVLGTCCALLLALGGDLLLGKVACTPIAGAVLGLGTQAGQCAVDRNRGLDRLYACLPLSRREHVAARWIEGLGIVALALVPTVLAAALTGEWDSLARYGTCLVVSIGVGVPVFLCLPADPALLAWAMGTGVLIAGLYGILLVVPVTGHVLASGALVTCLVVLVGSWAVAWSWYARQDH</sequence>
<keyword evidence="3" id="KW-1185">Reference proteome</keyword>
<evidence type="ECO:0000313" key="2">
    <source>
        <dbReference type="EMBL" id="VEG29214.1"/>
    </source>
</evidence>
<evidence type="ECO:0008006" key="4">
    <source>
        <dbReference type="Google" id="ProtNLM"/>
    </source>
</evidence>
<proteinExistence type="predicted"/>
<dbReference type="KEGG" id="ahw:NCTC11636_01935"/>
<dbReference type="EMBL" id="LR134350">
    <property type="protein sequence ID" value="VEG29214.1"/>
    <property type="molecule type" value="Genomic_DNA"/>
</dbReference>
<accession>A0A448HID4</accession>
<dbReference type="RefSeq" id="WP_126382927.1">
    <property type="nucleotide sequence ID" value="NZ_LR134350.1"/>
</dbReference>
<organism evidence="2 3">
    <name type="scientific">Actinomyces howellii</name>
    <dbReference type="NCBI Taxonomy" id="52771"/>
    <lineage>
        <taxon>Bacteria</taxon>
        <taxon>Bacillati</taxon>
        <taxon>Actinomycetota</taxon>
        <taxon>Actinomycetes</taxon>
        <taxon>Actinomycetales</taxon>
        <taxon>Actinomycetaceae</taxon>
        <taxon>Actinomyces</taxon>
    </lineage>
</organism>
<evidence type="ECO:0000313" key="3">
    <source>
        <dbReference type="Proteomes" id="UP000266895"/>
    </source>
</evidence>